<evidence type="ECO:0000256" key="6">
    <source>
        <dbReference type="SAM" id="Phobius"/>
    </source>
</evidence>
<dbReference type="PANTHER" id="PTHR30477">
    <property type="entry name" value="ABC-TRANSPORTER METAL-BINDING PROTEIN"/>
    <property type="match status" value="1"/>
</dbReference>
<sequence length="285" mass="30377">MEMKLLLAAAITIYAVGLSLLYNPYWVLVVASASFSFSLVSIIVAYRRIFYLAAEMPHVSLLAVTLGILLSATLGSGVEIPSSIAIGLALTYIVGYMIHKQIEPSIATSIFVGSSTSLSVIAAYLVLTRLPVPYNLAGLIIGDPLLASQAEIYSCLAIMLLTVSAFILTYHEQASIGLDRVAIKIAGVDTRAYDLVAYTLLGLNTVGMLKVTGYIMEHVFILMPPAIAFSIAKSYKASIQTAVLSSIASSLIGLHLSIIFNLSPPGVAGLLMLLMYVSSLLVKRI</sequence>
<dbReference type="InterPro" id="IPR037294">
    <property type="entry name" value="ABC_BtuC-like"/>
</dbReference>
<protein>
    <submittedName>
        <fullName evidence="7">Metal ABC transporter permease</fullName>
    </submittedName>
</protein>
<feature type="transmembrane region" description="Helical" evidence="6">
    <location>
        <begin position="150"/>
        <end position="171"/>
    </location>
</feature>
<keyword evidence="4 6" id="KW-1133">Transmembrane helix</keyword>
<comment type="subcellular location">
    <subcellularLocation>
        <location evidence="1">Membrane</location>
        <topology evidence="1">Multi-pass membrane protein</topology>
    </subcellularLocation>
</comment>
<keyword evidence="5 6" id="KW-0472">Membrane</keyword>
<feature type="transmembrane region" description="Helical" evidence="6">
    <location>
        <begin position="110"/>
        <end position="130"/>
    </location>
</feature>
<organism evidence="7">
    <name type="scientific">Thermogladius calderae</name>
    <dbReference type="NCBI Taxonomy" id="1200300"/>
    <lineage>
        <taxon>Archaea</taxon>
        <taxon>Thermoproteota</taxon>
        <taxon>Thermoprotei</taxon>
        <taxon>Desulfurococcales</taxon>
        <taxon>Desulfurococcaceae</taxon>
        <taxon>Thermogladius</taxon>
    </lineage>
</organism>
<accession>A0A7J3Y0W1</accession>
<dbReference type="EMBL" id="DRYK01000089">
    <property type="protein sequence ID" value="HHP68463.1"/>
    <property type="molecule type" value="Genomic_DNA"/>
</dbReference>
<evidence type="ECO:0000256" key="1">
    <source>
        <dbReference type="ARBA" id="ARBA00004141"/>
    </source>
</evidence>
<feature type="transmembrane region" description="Helical" evidence="6">
    <location>
        <begin position="80"/>
        <end position="98"/>
    </location>
</feature>
<proteinExistence type="inferred from homology"/>
<evidence type="ECO:0000256" key="5">
    <source>
        <dbReference type="ARBA" id="ARBA00023136"/>
    </source>
</evidence>
<name>A0A7J3Y0W1_9CREN</name>
<dbReference type="SUPFAM" id="SSF81345">
    <property type="entry name" value="ABC transporter involved in vitamin B12 uptake, BtuC"/>
    <property type="match status" value="1"/>
</dbReference>
<dbReference type="GO" id="GO:0043190">
    <property type="term" value="C:ATP-binding cassette (ABC) transporter complex"/>
    <property type="evidence" value="ECO:0007669"/>
    <property type="project" value="InterPro"/>
</dbReference>
<evidence type="ECO:0000256" key="4">
    <source>
        <dbReference type="ARBA" id="ARBA00022989"/>
    </source>
</evidence>
<dbReference type="InterPro" id="IPR001626">
    <property type="entry name" value="ABC_TroCD"/>
</dbReference>
<dbReference type="GO" id="GO:0055085">
    <property type="term" value="P:transmembrane transport"/>
    <property type="evidence" value="ECO:0007669"/>
    <property type="project" value="InterPro"/>
</dbReference>
<evidence type="ECO:0000256" key="2">
    <source>
        <dbReference type="ARBA" id="ARBA00008034"/>
    </source>
</evidence>
<feature type="transmembrane region" description="Helical" evidence="6">
    <location>
        <begin position="58"/>
        <end position="74"/>
    </location>
</feature>
<dbReference type="AlphaFoldDB" id="A0A7J3Y0W1"/>
<evidence type="ECO:0000313" key="7">
    <source>
        <dbReference type="EMBL" id="HHP68463.1"/>
    </source>
</evidence>
<dbReference type="PANTHER" id="PTHR30477:SF21">
    <property type="entry name" value="ABC-3 PROTEIN"/>
    <property type="match status" value="1"/>
</dbReference>
<feature type="transmembrane region" description="Helical" evidence="6">
    <location>
        <begin position="266"/>
        <end position="282"/>
    </location>
</feature>
<feature type="transmembrane region" description="Helical" evidence="6">
    <location>
        <begin position="25"/>
        <end position="46"/>
    </location>
</feature>
<comment type="caution">
    <text evidence="7">The sequence shown here is derived from an EMBL/GenBank/DDBJ whole genome shotgun (WGS) entry which is preliminary data.</text>
</comment>
<comment type="similarity">
    <text evidence="2">Belongs to the ABC-3 integral membrane protein family.</text>
</comment>
<evidence type="ECO:0000256" key="3">
    <source>
        <dbReference type="ARBA" id="ARBA00022692"/>
    </source>
</evidence>
<keyword evidence="3 6" id="KW-0812">Transmembrane</keyword>
<dbReference type="Pfam" id="PF00950">
    <property type="entry name" value="ABC-3"/>
    <property type="match status" value="1"/>
</dbReference>
<reference evidence="7" key="1">
    <citation type="journal article" date="2020" name="mSystems">
        <title>Genome- and Community-Level Interaction Insights into Carbon Utilization and Element Cycling Functions of Hydrothermarchaeota in Hydrothermal Sediment.</title>
        <authorList>
            <person name="Zhou Z."/>
            <person name="Liu Y."/>
            <person name="Xu W."/>
            <person name="Pan J."/>
            <person name="Luo Z.H."/>
            <person name="Li M."/>
        </authorList>
    </citation>
    <scope>NUCLEOTIDE SEQUENCE [LARGE SCALE GENOMIC DNA]</scope>
    <source>
        <strain evidence="7">SpSt-110</strain>
    </source>
</reference>
<gene>
    <name evidence="7" type="ORF">ENM60_06775</name>
</gene>